<comment type="caution">
    <text evidence="4">The sequence shown here is derived from an EMBL/GenBank/DDBJ whole genome shotgun (WGS) entry which is preliminary data.</text>
</comment>
<dbReference type="Pfam" id="PF26078">
    <property type="entry name" value="Baseplate_J_M"/>
    <property type="match status" value="1"/>
</dbReference>
<dbReference type="InterPro" id="IPR058530">
    <property type="entry name" value="Baseplate_J-like_C"/>
</dbReference>
<gene>
    <name evidence="4" type="ORF">CAGA_23550</name>
</gene>
<dbReference type="RefSeq" id="WP_135661013.1">
    <property type="nucleotide sequence ID" value="NZ_SRMQ01000016.1"/>
</dbReference>
<proteinExistence type="inferred from homology"/>
<dbReference type="AlphaFoldDB" id="A0A4Z0YCB0"/>
<dbReference type="Proteomes" id="UP000297714">
    <property type="component" value="Unassembled WGS sequence"/>
</dbReference>
<feature type="domain" description="Baseplate J-like C-terminal" evidence="3">
    <location>
        <begin position="253"/>
        <end position="335"/>
    </location>
</feature>
<accession>A0A4Z0YCB0</accession>
<dbReference type="PANTHER" id="PTHR37829:SF3">
    <property type="entry name" value="PROTEIN JAYE-RELATED"/>
    <property type="match status" value="1"/>
</dbReference>
<dbReference type="InterPro" id="IPR058531">
    <property type="entry name" value="Baseplate_J_M"/>
</dbReference>
<sequence length="340" mass="35912">MWENMTYEAILADALSRVPSDVDKRQGSVIYDALAPACLKIAEYYAQLDNFVDLVSGDTAVGEYLDRVVADYGITRKPATATVRKVMTTGPVDIGSRWAINDVVFKITALLSTGVYSATCETAGSIGNTYSGTLSNIDNTSDVAATLGDILTAGTDEETDDNLRSRFYEQVRSPSTSGNIADYKQWALSVPGVGGAKVFPLWNGNGTVKVLVVNSDMAIDETLPNKVAGYIEAVRPIGATVTVASPGGVEIGVTADVILDGSQTLNDVQTAFTKSVAQYFKESVFVNYSISYAKIGAQLLATPGVKDYTNLLVNGGTSNIAIGDTELPMIGAIALTEVSP</sequence>
<dbReference type="PANTHER" id="PTHR37829">
    <property type="entry name" value="PHAGE-LIKE ELEMENT PBSX PROTEIN XKDT"/>
    <property type="match status" value="1"/>
</dbReference>
<comment type="similarity">
    <text evidence="1">Belongs to the Mu gp47/PBSX XkdT family.</text>
</comment>
<dbReference type="InterPro" id="IPR052399">
    <property type="entry name" value="Phage_Baseplate_Assmbl_Protein"/>
</dbReference>
<dbReference type="EMBL" id="SRMQ01000016">
    <property type="protein sequence ID" value="TGJ75476.1"/>
    <property type="molecule type" value="Genomic_DNA"/>
</dbReference>
<organism evidence="4 5">
    <name type="scientific">Caproiciproducens galactitolivorans</name>
    <dbReference type="NCBI Taxonomy" id="642589"/>
    <lineage>
        <taxon>Bacteria</taxon>
        <taxon>Bacillati</taxon>
        <taxon>Bacillota</taxon>
        <taxon>Clostridia</taxon>
        <taxon>Eubacteriales</taxon>
        <taxon>Acutalibacteraceae</taxon>
        <taxon>Caproiciproducens</taxon>
    </lineage>
</organism>
<keyword evidence="5" id="KW-1185">Reference proteome</keyword>
<reference evidence="4 5" key="1">
    <citation type="submission" date="2019-04" db="EMBL/GenBank/DDBJ databases">
        <authorList>
            <person name="Poehlein A."/>
            <person name="Bengelsdorf F.R."/>
            <person name="Duerre P."/>
            <person name="Daniel R."/>
        </authorList>
    </citation>
    <scope>NUCLEOTIDE SEQUENCE [LARGE SCALE GENOMIC DNA]</scope>
    <source>
        <strain evidence="4 5">BS-1</strain>
    </source>
</reference>
<evidence type="ECO:0000313" key="5">
    <source>
        <dbReference type="Proteomes" id="UP000297714"/>
    </source>
</evidence>
<feature type="domain" description="Baseplate J-like central" evidence="2">
    <location>
        <begin position="175"/>
        <end position="244"/>
    </location>
</feature>
<evidence type="ECO:0000256" key="1">
    <source>
        <dbReference type="ARBA" id="ARBA00038087"/>
    </source>
</evidence>
<evidence type="ECO:0000313" key="4">
    <source>
        <dbReference type="EMBL" id="TGJ75476.1"/>
    </source>
</evidence>
<name>A0A4Z0YCB0_9FIRM</name>
<dbReference type="Pfam" id="PF26079">
    <property type="entry name" value="Baseplate_J_C"/>
    <property type="match status" value="1"/>
</dbReference>
<dbReference type="OrthoDB" id="2554267at2"/>
<evidence type="ECO:0000259" key="3">
    <source>
        <dbReference type="Pfam" id="PF26079"/>
    </source>
</evidence>
<evidence type="ECO:0000259" key="2">
    <source>
        <dbReference type="Pfam" id="PF26078"/>
    </source>
</evidence>
<protein>
    <submittedName>
        <fullName evidence="4">Baseplate J-like protein</fullName>
    </submittedName>
</protein>